<name>A0A6J6MER3_9ZZZZ</name>
<evidence type="ECO:0000256" key="1">
    <source>
        <dbReference type="ARBA" id="ARBA00022485"/>
    </source>
</evidence>
<dbReference type="GO" id="GO:0052693">
    <property type="term" value="F:epoxyqueuosine reductase activity"/>
    <property type="evidence" value="ECO:0007669"/>
    <property type="project" value="TreeGrafter"/>
</dbReference>
<dbReference type="InterPro" id="IPR017896">
    <property type="entry name" value="4Fe4S_Fe-S-bd"/>
</dbReference>
<dbReference type="GO" id="GO:0051539">
    <property type="term" value="F:4 iron, 4 sulfur cluster binding"/>
    <property type="evidence" value="ECO:0007669"/>
    <property type="project" value="UniProtKB-KW"/>
</dbReference>
<dbReference type="GO" id="GO:0008616">
    <property type="term" value="P:tRNA queuosine(34) biosynthetic process"/>
    <property type="evidence" value="ECO:0007669"/>
    <property type="project" value="UniProtKB-KW"/>
</dbReference>
<dbReference type="InterPro" id="IPR017900">
    <property type="entry name" value="4Fe4S_Fe_S_CS"/>
</dbReference>
<keyword evidence="5" id="KW-0560">Oxidoreductase</keyword>
<evidence type="ECO:0000313" key="7">
    <source>
        <dbReference type="EMBL" id="CAB4672727.1"/>
    </source>
</evidence>
<dbReference type="PANTHER" id="PTHR30002">
    <property type="entry name" value="EPOXYQUEUOSINE REDUCTASE"/>
    <property type="match status" value="1"/>
</dbReference>
<reference evidence="7" key="1">
    <citation type="submission" date="2020-05" db="EMBL/GenBank/DDBJ databases">
        <authorList>
            <person name="Chiriac C."/>
            <person name="Salcher M."/>
            <person name="Ghai R."/>
            <person name="Kavagutti S V."/>
        </authorList>
    </citation>
    <scope>NUCLEOTIDE SEQUENCE</scope>
</reference>
<dbReference type="SUPFAM" id="SSF54862">
    <property type="entry name" value="4Fe-4S ferredoxins"/>
    <property type="match status" value="1"/>
</dbReference>
<dbReference type="PANTHER" id="PTHR30002:SF4">
    <property type="entry name" value="EPOXYQUEUOSINE REDUCTASE"/>
    <property type="match status" value="1"/>
</dbReference>
<dbReference type="InterPro" id="IPR013542">
    <property type="entry name" value="QueG_DUF1730"/>
</dbReference>
<dbReference type="PROSITE" id="PS00198">
    <property type="entry name" value="4FE4S_FER_1"/>
    <property type="match status" value="1"/>
</dbReference>
<evidence type="ECO:0000259" key="6">
    <source>
        <dbReference type="PROSITE" id="PS51379"/>
    </source>
</evidence>
<sequence length="400" mass="44500">MPEWCLRFGIVQLAKKPETNTSERALKPPATRHQFIASSRYADQLIALGVASGLHRVGVTSADILNRAREVLTERKSLGLHNEMQFTYRNPIRSTDPTSTMPNARSIIVGARSYATELPLKQVEQSARIARYVWADYYEQLRHGLAQIAAQLKKDGWRAIILADDNSIVDREVAYEAGLGWFGKNANLLIEGAGSYFVLGSVLTNAPLEPSKTTVKDGCGSCQRCIDKCPTQAIIAPGVVDARKCLAWLLQKPGIFDPAFRVALGDRIYGCDDCQEVCPPTVRHAIVEKPHGKTQAWVSVMTILNSDDETLLENFKAWYIADRDPKWIRRNALIILGNIGDASDEATQIVLKRYLIDREPILRAHAVWATARLGLNYLLPSKDSDPIVQDELNSLPSVRL</sequence>
<keyword evidence="2" id="KW-0963">Cytoplasm</keyword>
<dbReference type="Pfam" id="PF08331">
    <property type="entry name" value="QueG_DUF1730"/>
    <property type="match status" value="1"/>
</dbReference>
<keyword evidence="4" id="KW-0671">Queuosine biosynthesis</keyword>
<keyword evidence="1" id="KW-0408">Iron</keyword>
<evidence type="ECO:0000256" key="5">
    <source>
        <dbReference type="ARBA" id="ARBA00023002"/>
    </source>
</evidence>
<dbReference type="NCBIfam" id="TIGR00276">
    <property type="entry name" value="tRNA epoxyqueuosine(34) reductase QueG"/>
    <property type="match status" value="1"/>
</dbReference>
<keyword evidence="3" id="KW-0819">tRNA processing</keyword>
<evidence type="ECO:0000256" key="4">
    <source>
        <dbReference type="ARBA" id="ARBA00022785"/>
    </source>
</evidence>
<accession>A0A6J6MER3</accession>
<keyword evidence="1" id="KW-0411">Iron-sulfur</keyword>
<dbReference type="EMBL" id="CAEZWU010000129">
    <property type="protein sequence ID" value="CAB4672727.1"/>
    <property type="molecule type" value="Genomic_DNA"/>
</dbReference>
<feature type="domain" description="4Fe-4S ferredoxin-type" evidence="6">
    <location>
        <begin position="210"/>
        <end position="239"/>
    </location>
</feature>
<protein>
    <submittedName>
        <fullName evidence="7">Unannotated protein</fullName>
    </submittedName>
</protein>
<dbReference type="AlphaFoldDB" id="A0A6J6MER3"/>
<evidence type="ECO:0000256" key="2">
    <source>
        <dbReference type="ARBA" id="ARBA00022490"/>
    </source>
</evidence>
<dbReference type="InterPro" id="IPR004453">
    <property type="entry name" value="QueG"/>
</dbReference>
<proteinExistence type="predicted"/>
<keyword evidence="1" id="KW-0004">4Fe-4S</keyword>
<dbReference type="PROSITE" id="PS51379">
    <property type="entry name" value="4FE4S_FER_2"/>
    <property type="match status" value="1"/>
</dbReference>
<evidence type="ECO:0000256" key="3">
    <source>
        <dbReference type="ARBA" id="ARBA00022694"/>
    </source>
</evidence>
<keyword evidence="1" id="KW-0479">Metal-binding</keyword>
<gene>
    <name evidence="7" type="ORF">UFOPK2292_00893</name>
</gene>
<dbReference type="Gene3D" id="3.30.70.20">
    <property type="match status" value="1"/>
</dbReference>
<organism evidence="7">
    <name type="scientific">freshwater metagenome</name>
    <dbReference type="NCBI Taxonomy" id="449393"/>
    <lineage>
        <taxon>unclassified sequences</taxon>
        <taxon>metagenomes</taxon>
        <taxon>ecological metagenomes</taxon>
    </lineage>
</organism>
<dbReference type="Pfam" id="PF13484">
    <property type="entry name" value="Fer4_16"/>
    <property type="match status" value="1"/>
</dbReference>